<dbReference type="EMBL" id="CAAALY010058289">
    <property type="protein sequence ID" value="VEL22763.1"/>
    <property type="molecule type" value="Genomic_DNA"/>
</dbReference>
<dbReference type="GO" id="GO:0045505">
    <property type="term" value="F:dynein intermediate chain binding"/>
    <property type="evidence" value="ECO:0007669"/>
    <property type="project" value="InterPro"/>
</dbReference>
<dbReference type="AlphaFoldDB" id="A0A3S5AFS2"/>
<accession>A0A3S5AFS2</accession>
<name>A0A3S5AFS2_9PLAT</name>
<reference evidence="1" key="1">
    <citation type="submission" date="2018-11" db="EMBL/GenBank/DDBJ databases">
        <authorList>
            <consortium name="Pathogen Informatics"/>
        </authorList>
    </citation>
    <scope>NUCLEOTIDE SEQUENCE</scope>
</reference>
<dbReference type="PANTHER" id="PTHR46532">
    <property type="entry name" value="MALE FERTILITY FACTOR KL5"/>
    <property type="match status" value="1"/>
</dbReference>
<evidence type="ECO:0000313" key="2">
    <source>
        <dbReference type="Proteomes" id="UP000784294"/>
    </source>
</evidence>
<dbReference type="Gene3D" id="1.20.58.1120">
    <property type="match status" value="1"/>
</dbReference>
<dbReference type="InterPro" id="IPR026983">
    <property type="entry name" value="DHC"/>
</dbReference>
<dbReference type="OrthoDB" id="3041614at2759"/>
<dbReference type="GO" id="GO:0007018">
    <property type="term" value="P:microtubule-based movement"/>
    <property type="evidence" value="ECO:0007669"/>
    <property type="project" value="InterPro"/>
</dbReference>
<dbReference type="GO" id="GO:0051959">
    <property type="term" value="F:dynein light intermediate chain binding"/>
    <property type="evidence" value="ECO:0007669"/>
    <property type="project" value="InterPro"/>
</dbReference>
<keyword evidence="2" id="KW-1185">Reference proteome</keyword>
<organism evidence="1 2">
    <name type="scientific">Protopolystoma xenopodis</name>
    <dbReference type="NCBI Taxonomy" id="117903"/>
    <lineage>
        <taxon>Eukaryota</taxon>
        <taxon>Metazoa</taxon>
        <taxon>Spiralia</taxon>
        <taxon>Lophotrochozoa</taxon>
        <taxon>Platyhelminthes</taxon>
        <taxon>Monogenea</taxon>
        <taxon>Polyopisthocotylea</taxon>
        <taxon>Polystomatidea</taxon>
        <taxon>Polystomatidae</taxon>
        <taxon>Protopolystoma</taxon>
    </lineage>
</organism>
<dbReference type="Proteomes" id="UP000784294">
    <property type="component" value="Unassembled WGS sequence"/>
</dbReference>
<proteinExistence type="predicted"/>
<gene>
    <name evidence="1" type="ORF">PXEA_LOCUS16203</name>
</gene>
<dbReference type="PANTHER" id="PTHR46532:SF13">
    <property type="entry name" value="CYTOPLASMIC DYNEIN 1 HEAVY CHAIN 1"/>
    <property type="match status" value="1"/>
</dbReference>
<comment type="caution">
    <text evidence="1">The sequence shown here is derived from an EMBL/GenBank/DDBJ whole genome shotgun (WGS) entry which is preliminary data.</text>
</comment>
<protein>
    <submittedName>
        <fullName evidence="1">Uncharacterized protein</fullName>
    </submittedName>
</protein>
<sequence length="106" mass="12002">MSSAKPNNVEASGDASMTPLQLCLASVERMLTVLADSVLYEQPPVRRRKLEHLIIEHVHQRDIIRTLVRSGVTSARAFDWLSCMRFYFDPKQSDPLKQASNLFALS</sequence>
<evidence type="ECO:0000313" key="1">
    <source>
        <dbReference type="EMBL" id="VEL22763.1"/>
    </source>
</evidence>
<dbReference type="GO" id="GO:0005858">
    <property type="term" value="C:axonemal dynein complex"/>
    <property type="evidence" value="ECO:0007669"/>
    <property type="project" value="TreeGrafter"/>
</dbReference>